<dbReference type="Pfam" id="PF03551">
    <property type="entry name" value="PadR"/>
    <property type="match status" value="1"/>
</dbReference>
<dbReference type="InterPro" id="IPR036390">
    <property type="entry name" value="WH_DNA-bd_sf"/>
</dbReference>
<protein>
    <submittedName>
        <fullName evidence="3">Helix-turn-helix transcriptional regulator</fullName>
    </submittedName>
</protein>
<dbReference type="EMBL" id="JBHHMI010000002">
    <property type="protein sequence ID" value="MFB5265735.1"/>
    <property type="molecule type" value="Genomic_DNA"/>
</dbReference>
<dbReference type="InterPro" id="IPR036388">
    <property type="entry name" value="WH-like_DNA-bd_sf"/>
</dbReference>
<feature type="coiled-coil region" evidence="1">
    <location>
        <begin position="113"/>
        <end position="140"/>
    </location>
</feature>
<organism evidence="3 4">
    <name type="scientific">Paenibacillus enshidis</name>
    <dbReference type="NCBI Taxonomy" id="1458439"/>
    <lineage>
        <taxon>Bacteria</taxon>
        <taxon>Bacillati</taxon>
        <taxon>Bacillota</taxon>
        <taxon>Bacilli</taxon>
        <taxon>Bacillales</taxon>
        <taxon>Paenibacillaceae</taxon>
        <taxon>Paenibacillus</taxon>
    </lineage>
</organism>
<name>A0ABV5AP33_9BACL</name>
<keyword evidence="4" id="KW-1185">Reference proteome</keyword>
<feature type="domain" description="Transcription regulator PadR N-terminal" evidence="2">
    <location>
        <begin position="7"/>
        <end position="82"/>
    </location>
</feature>
<proteinExistence type="predicted"/>
<dbReference type="Proteomes" id="UP001580346">
    <property type="component" value="Unassembled WGS sequence"/>
</dbReference>
<accession>A0ABV5AP33</accession>
<dbReference type="SUPFAM" id="SSF46785">
    <property type="entry name" value="Winged helix' DNA-binding domain"/>
    <property type="match status" value="1"/>
</dbReference>
<gene>
    <name evidence="3" type="ORF">ACE41H_02900</name>
</gene>
<dbReference type="InterPro" id="IPR005149">
    <property type="entry name" value="Tscrpt_reg_PadR_N"/>
</dbReference>
<evidence type="ECO:0000313" key="3">
    <source>
        <dbReference type="EMBL" id="MFB5265735.1"/>
    </source>
</evidence>
<dbReference type="PANTHER" id="PTHR33169:SF14">
    <property type="entry name" value="TRANSCRIPTIONAL REGULATOR RV3488"/>
    <property type="match status" value="1"/>
</dbReference>
<comment type="caution">
    <text evidence="3">The sequence shown here is derived from an EMBL/GenBank/DDBJ whole genome shotgun (WGS) entry which is preliminary data.</text>
</comment>
<evidence type="ECO:0000256" key="1">
    <source>
        <dbReference type="SAM" id="Coils"/>
    </source>
</evidence>
<reference evidence="3 4" key="1">
    <citation type="submission" date="2024-09" db="EMBL/GenBank/DDBJ databases">
        <title>Paenibacillus zeirhizospherea sp. nov., isolated from surface of the maize (Zea mays) roots in a horticulture field, Hungary.</title>
        <authorList>
            <person name="Marton D."/>
            <person name="Farkas M."/>
            <person name="Bedics A."/>
            <person name="Toth E."/>
            <person name="Tancsics A."/>
            <person name="Boka K."/>
            <person name="Maroti G."/>
            <person name="Kriszt B."/>
            <person name="Cserhati M."/>
        </authorList>
    </citation>
    <scope>NUCLEOTIDE SEQUENCE [LARGE SCALE GENOMIC DNA]</scope>
    <source>
        <strain evidence="3 4">KCTC 33519</strain>
    </source>
</reference>
<dbReference type="Gene3D" id="1.10.10.10">
    <property type="entry name" value="Winged helix-like DNA-binding domain superfamily/Winged helix DNA-binding domain"/>
    <property type="match status" value="1"/>
</dbReference>
<evidence type="ECO:0000259" key="2">
    <source>
        <dbReference type="Pfam" id="PF03551"/>
    </source>
</evidence>
<dbReference type="InterPro" id="IPR052509">
    <property type="entry name" value="Metal_resp_DNA-bind_regulator"/>
</dbReference>
<dbReference type="PANTHER" id="PTHR33169">
    <property type="entry name" value="PADR-FAMILY TRANSCRIPTIONAL REGULATOR"/>
    <property type="match status" value="1"/>
</dbReference>
<keyword evidence="1" id="KW-0175">Coiled coil</keyword>
<sequence length="175" mass="20600">MSLQIFILGMLHKGDYHPYDVKKRIVQGTNNTVNVTDGNLYYNFEALLKKELIQKSQIIHAENRPDKITYSITAKGREVFKEEIYKSFKNAKSIRSLFAALPFIEYVDTKKLVFYVEEIIERFEKKLQELEERVLAAEFESVDPNFKLLMSEVITDSLQLEIRMFKKLLILLQNQ</sequence>
<dbReference type="RefSeq" id="WP_375353265.1">
    <property type="nucleotide sequence ID" value="NZ_JBHHMI010000002.1"/>
</dbReference>
<evidence type="ECO:0000313" key="4">
    <source>
        <dbReference type="Proteomes" id="UP001580346"/>
    </source>
</evidence>